<comment type="subcellular location">
    <subcellularLocation>
        <location evidence="1">Membrane</location>
        <topology evidence="1">Multi-pass membrane protein</topology>
    </subcellularLocation>
</comment>
<name>A0A813XNL8_9BILA</name>
<dbReference type="Gene3D" id="3.40.30.10">
    <property type="entry name" value="Glutaredoxin"/>
    <property type="match status" value="1"/>
</dbReference>
<evidence type="ECO:0000256" key="1">
    <source>
        <dbReference type="ARBA" id="ARBA00004141"/>
    </source>
</evidence>
<evidence type="ECO:0000313" key="10">
    <source>
        <dbReference type="EMBL" id="CAF0869510.1"/>
    </source>
</evidence>
<keyword evidence="3 8" id="KW-0812">Transmembrane</keyword>
<dbReference type="PANTHER" id="PTHR13800">
    <property type="entry name" value="TRANSIENT RECEPTOR POTENTIAL CATION CHANNEL, SUBFAMILY M, MEMBER 6"/>
    <property type="match status" value="1"/>
</dbReference>
<dbReference type="InterPro" id="IPR036249">
    <property type="entry name" value="Thioredoxin-like_sf"/>
</dbReference>
<evidence type="ECO:0000256" key="8">
    <source>
        <dbReference type="SAM" id="Phobius"/>
    </source>
</evidence>
<feature type="domain" description="Thioredoxin" evidence="9">
    <location>
        <begin position="27"/>
        <end position="146"/>
    </location>
</feature>
<sequence length="1404" mass="164089">MIKTKKTNVIRIFSFLYGSGIYCFLSSTWSENGDVVTLTNQNFKSKAKEYDVLLVMFYVKWCSHCRRLHPDYERAATQLSKNTDYPIHIAKFDCTNDNEAQCSARYNIDGFPTLRIYRYGQFRGEELNYLNRTTDEIIKTMKTLKKASGQQGQTQFYSYQTDGVKDEMNRATTSVQYMWLFTGLLYVSENQSSKANFIRVSSKTSAMRVKEYLIQQYDNQHPSLVISIAGSALERGLKSKLFRIFQQNLLKVARTTNTWIITDGMNTNITKFIGEIVRTNPNPSRFIHLIGIVNWQSLSDTNQFNVHGDNVYYKIAKNNQKTDLFLESNHTQFIFIDDGQQHQIGSELRFRTCFERAISIPPFSHQSPSNIINEKKSSQLQSVLIPVVLLVVEGDLGTVEQVHEAVIRNNIPVVLLEGTGKCCDLFAKVYHLYNEYHQDSKKSHKKKNDDQVFQLGQDEYIKNRIRQKVQIMLNDVNSMSSSSLIEENLTVTTKDYFELIYECIVTHKIFLNFVDFKRRNQDEPDIDLAILQAILIVTSSDISSKNIIEQKQEQLHLAMEWNRVDIVKNFIMKNEQDWKTIDLNDLFEKALIQNRIDFVQLFLDHDFQLEDFFKNTNKLLMLYKNENHSLKDDSIDPLRAIYTEIIQPLVGDSFDVDAVLSPDEISHNEQFYSVDTSYSHYITRHSKKHTYVKLSNRNSTRSKVFVSSVNTHIDVNKELFLWSVLTGKQAFALLFWTRGKNKICAALIATLLYKTKARKDKDARYNDMADEFQNLAVEILEKFYRTNPFTCTKAIIREIAEFGNMTWLHLAVMAEAKQFIAQRAVQNVLSDIWYGYIDHTVGNRMIIFSTIMLWYSGFLPYHHELVERTESIPNHDDYSHSASFIQCDASSTKYLINKALYTKRSTLTQNEDNDILHVIDGNHWQRRKITIRQYFRNILMFVHAPYVKYLYYLYSHVAFLLLFSYVILCDFFPLYDFRSNKCLSGSEENTYPDINDAPVGAQLLSDFTTTISSKTVNATIEYGLQRYNRPAASEILLTIWMFTLFCEEIRQLMSTELQSMYGKIITYFSVFWNKLDALGITLYFIAFILRFWPTNQCFCAARIILAVDLSLWYIRILDIFAAVKRLGPKLVMIGEMVHDLTFFMLILTVFILAFGVPTYSLLFGVQQFSWHLPRAILNLAYWQIFGELEVLDEIERNYEISGYVMFVLLVAYMTVASVLLINLLIAMISNTFDRLHMDTDCIWKFQHYYLVCHHLTRPSLPPPFIVFLHIWRSTLYFFSHIIKLPWFTNQYIQHKNRAKFKIVVDEKLRSNIESIEDILGNEVCYFYLKTNRKLLDRQSDSQAERVHSPQEMVLNKMKILENQVQTITTQQDNMFEYLECLMNGLKKIGGDDIEMPKRHQFDSE</sequence>
<keyword evidence="6 8" id="KW-0472">Membrane</keyword>
<keyword evidence="4 8" id="KW-1133">Transmembrane helix</keyword>
<gene>
    <name evidence="10" type="ORF">JYZ213_LOCUS8878</name>
    <name evidence="11" type="ORF">OXD698_LOCUS15004</name>
</gene>
<dbReference type="GO" id="GO:0005886">
    <property type="term" value="C:plasma membrane"/>
    <property type="evidence" value="ECO:0007669"/>
    <property type="project" value="TreeGrafter"/>
</dbReference>
<dbReference type="InterPro" id="IPR050927">
    <property type="entry name" value="TRPM"/>
</dbReference>
<evidence type="ECO:0000256" key="7">
    <source>
        <dbReference type="ARBA" id="ARBA00023303"/>
    </source>
</evidence>
<protein>
    <recommendedName>
        <fullName evidence="9">Thioredoxin domain-containing protein</fullName>
    </recommendedName>
</protein>
<feature type="transmembrane region" description="Helical" evidence="8">
    <location>
        <begin position="957"/>
        <end position="975"/>
    </location>
</feature>
<dbReference type="Proteomes" id="UP000663845">
    <property type="component" value="Unassembled WGS sequence"/>
</dbReference>
<organism evidence="10 12">
    <name type="scientific">Adineta steineri</name>
    <dbReference type="NCBI Taxonomy" id="433720"/>
    <lineage>
        <taxon>Eukaryota</taxon>
        <taxon>Metazoa</taxon>
        <taxon>Spiralia</taxon>
        <taxon>Gnathifera</taxon>
        <taxon>Rotifera</taxon>
        <taxon>Eurotatoria</taxon>
        <taxon>Bdelloidea</taxon>
        <taxon>Adinetida</taxon>
        <taxon>Adinetidae</taxon>
        <taxon>Adineta</taxon>
    </lineage>
</organism>
<evidence type="ECO:0000259" key="9">
    <source>
        <dbReference type="PROSITE" id="PS51352"/>
    </source>
</evidence>
<dbReference type="InterPro" id="IPR013766">
    <property type="entry name" value="Thioredoxin_domain"/>
</dbReference>
<evidence type="ECO:0000256" key="6">
    <source>
        <dbReference type="ARBA" id="ARBA00023136"/>
    </source>
</evidence>
<dbReference type="InterPro" id="IPR057366">
    <property type="entry name" value="TRPM-like"/>
</dbReference>
<accession>A0A813XNL8</accession>
<feature type="transmembrane region" description="Helical" evidence="8">
    <location>
        <begin position="1142"/>
        <end position="1165"/>
    </location>
</feature>
<feature type="transmembrane region" description="Helical" evidence="8">
    <location>
        <begin position="1203"/>
        <end position="1228"/>
    </location>
</feature>
<keyword evidence="5" id="KW-0406">Ion transport</keyword>
<dbReference type="PROSITE" id="PS51352">
    <property type="entry name" value="THIOREDOXIN_2"/>
    <property type="match status" value="1"/>
</dbReference>
<evidence type="ECO:0000313" key="11">
    <source>
        <dbReference type="EMBL" id="CAF3743143.1"/>
    </source>
</evidence>
<feature type="transmembrane region" description="Helical" evidence="8">
    <location>
        <begin position="1264"/>
        <end position="1287"/>
    </location>
</feature>
<proteinExistence type="predicted"/>
<dbReference type="Pfam" id="PF00085">
    <property type="entry name" value="Thioredoxin"/>
    <property type="match status" value="1"/>
</dbReference>
<dbReference type="Pfam" id="PF25508">
    <property type="entry name" value="TRPM2"/>
    <property type="match status" value="1"/>
</dbReference>
<evidence type="ECO:0000256" key="3">
    <source>
        <dbReference type="ARBA" id="ARBA00022692"/>
    </source>
</evidence>
<feature type="transmembrane region" description="Helical" evidence="8">
    <location>
        <begin position="1065"/>
        <end position="1089"/>
    </location>
</feature>
<evidence type="ECO:0000313" key="12">
    <source>
        <dbReference type="Proteomes" id="UP000663845"/>
    </source>
</evidence>
<dbReference type="Proteomes" id="UP000663844">
    <property type="component" value="Unassembled WGS sequence"/>
</dbReference>
<dbReference type="PANTHER" id="PTHR13800:SF1">
    <property type="entry name" value="TRANSIENT RECEPTOR POTENTIAL CATION CHANNEL TRPM"/>
    <property type="match status" value="1"/>
</dbReference>
<dbReference type="Pfam" id="PF18139">
    <property type="entry name" value="LSDAT_euk"/>
    <property type="match status" value="1"/>
</dbReference>
<dbReference type="InterPro" id="IPR041491">
    <property type="entry name" value="TRPM_SLOG"/>
</dbReference>
<comment type="caution">
    <text evidence="10">The sequence shown here is derived from an EMBL/GenBank/DDBJ whole genome shotgun (WGS) entry which is preliminary data.</text>
</comment>
<dbReference type="GO" id="GO:0030001">
    <property type="term" value="P:metal ion transport"/>
    <property type="evidence" value="ECO:0007669"/>
    <property type="project" value="TreeGrafter"/>
</dbReference>
<dbReference type="EMBL" id="CAJOAZ010000969">
    <property type="protein sequence ID" value="CAF3743143.1"/>
    <property type="molecule type" value="Genomic_DNA"/>
</dbReference>
<dbReference type="EMBL" id="CAJNOG010000061">
    <property type="protein sequence ID" value="CAF0869510.1"/>
    <property type="molecule type" value="Genomic_DNA"/>
</dbReference>
<keyword evidence="7" id="KW-0407">Ion channel</keyword>
<keyword evidence="2" id="KW-0813">Transport</keyword>
<reference evidence="10" key="1">
    <citation type="submission" date="2021-02" db="EMBL/GenBank/DDBJ databases">
        <authorList>
            <person name="Nowell W R."/>
        </authorList>
    </citation>
    <scope>NUCLEOTIDE SEQUENCE</scope>
</reference>
<dbReference type="SUPFAM" id="SSF52833">
    <property type="entry name" value="Thioredoxin-like"/>
    <property type="match status" value="1"/>
</dbReference>
<evidence type="ECO:0000256" key="2">
    <source>
        <dbReference type="ARBA" id="ARBA00022448"/>
    </source>
</evidence>
<evidence type="ECO:0000256" key="4">
    <source>
        <dbReference type="ARBA" id="ARBA00022989"/>
    </source>
</evidence>
<evidence type="ECO:0000256" key="5">
    <source>
        <dbReference type="ARBA" id="ARBA00023065"/>
    </source>
</evidence>
<feature type="transmembrane region" description="Helical" evidence="8">
    <location>
        <begin position="12"/>
        <end position="30"/>
    </location>
</feature>
<dbReference type="InterPro" id="IPR005821">
    <property type="entry name" value="Ion_trans_dom"/>
</dbReference>
<dbReference type="GO" id="GO:0005261">
    <property type="term" value="F:monoatomic cation channel activity"/>
    <property type="evidence" value="ECO:0007669"/>
    <property type="project" value="TreeGrafter"/>
</dbReference>
<dbReference type="Pfam" id="PF00520">
    <property type="entry name" value="Ion_trans"/>
    <property type="match status" value="1"/>
</dbReference>